<comment type="caution">
    <text evidence="1">The sequence shown here is derived from an EMBL/GenBank/DDBJ whole genome shotgun (WGS) entry which is preliminary data.</text>
</comment>
<dbReference type="Proteomes" id="UP000247459">
    <property type="component" value="Unassembled WGS sequence"/>
</dbReference>
<gene>
    <name evidence="1" type="ORF">PIL02S_01366</name>
</gene>
<evidence type="ECO:0000313" key="2">
    <source>
        <dbReference type="Proteomes" id="UP000247459"/>
    </source>
</evidence>
<protein>
    <submittedName>
        <fullName evidence="1">Uncharacterized protein</fullName>
    </submittedName>
</protein>
<dbReference type="AlphaFoldDB" id="A0A2W0D3A3"/>
<dbReference type="EMBL" id="PRLG01000009">
    <property type="protein sequence ID" value="PYY30371.1"/>
    <property type="molecule type" value="Genomic_DNA"/>
</dbReference>
<name>A0A2W0D3A3_9BACL</name>
<proteinExistence type="predicted"/>
<reference evidence="1 2" key="1">
    <citation type="submission" date="2018-01" db="EMBL/GenBank/DDBJ databases">
        <title>Genome sequence of the PGP bacterium Paenibacillus illinoisensis E3.</title>
        <authorList>
            <person name="Rolli E."/>
            <person name="Marasco R."/>
            <person name="Bessem C."/>
            <person name="Michoud G."/>
            <person name="Gaiarsa S."/>
            <person name="Borin S."/>
            <person name="Daffonchio D."/>
        </authorList>
    </citation>
    <scope>NUCLEOTIDE SEQUENCE [LARGE SCALE GENOMIC DNA]</scope>
    <source>
        <strain evidence="1 2">E3</strain>
    </source>
</reference>
<organism evidence="1 2">
    <name type="scientific">Paenibacillus illinoisensis</name>
    <dbReference type="NCBI Taxonomy" id="59845"/>
    <lineage>
        <taxon>Bacteria</taxon>
        <taxon>Bacillati</taxon>
        <taxon>Bacillota</taxon>
        <taxon>Bacilli</taxon>
        <taxon>Bacillales</taxon>
        <taxon>Paenibacillaceae</taxon>
        <taxon>Paenibacillus</taxon>
    </lineage>
</organism>
<evidence type="ECO:0000313" key="1">
    <source>
        <dbReference type="EMBL" id="PYY30371.1"/>
    </source>
</evidence>
<sequence>MNGKRRIRNRGCSMKGCNIFRNRLRRFKPAEELQDVWF</sequence>
<accession>A0A2W0D3A3</accession>